<name>A0A507CDT0_9FUNG</name>
<dbReference type="GO" id="GO:0031573">
    <property type="term" value="P:mitotic intra-S DNA damage checkpoint signaling"/>
    <property type="evidence" value="ECO:0007669"/>
    <property type="project" value="TreeGrafter"/>
</dbReference>
<dbReference type="InterPro" id="IPR016580">
    <property type="entry name" value="HUS1"/>
</dbReference>
<evidence type="ECO:0000256" key="2">
    <source>
        <dbReference type="ARBA" id="ARBA00005563"/>
    </source>
</evidence>
<evidence type="ECO:0000256" key="3">
    <source>
        <dbReference type="ARBA" id="ARBA00023242"/>
    </source>
</evidence>
<keyword evidence="3" id="KW-0539">Nucleus</keyword>
<dbReference type="GO" id="GO:0005730">
    <property type="term" value="C:nucleolus"/>
    <property type="evidence" value="ECO:0007669"/>
    <property type="project" value="InterPro"/>
</dbReference>
<dbReference type="EMBL" id="QEAN01000149">
    <property type="protein sequence ID" value="TPX45636.1"/>
    <property type="molecule type" value="Genomic_DNA"/>
</dbReference>
<proteinExistence type="inferred from homology"/>
<dbReference type="AlphaFoldDB" id="A0A507CDT0"/>
<dbReference type="EMBL" id="QEAM01000722">
    <property type="protein sequence ID" value="TPX36074.1"/>
    <property type="molecule type" value="Genomic_DNA"/>
</dbReference>
<dbReference type="Proteomes" id="UP000317494">
    <property type="component" value="Unassembled WGS sequence"/>
</dbReference>
<dbReference type="STRING" id="286115.A0A507CDT0"/>
<dbReference type="PANTHER" id="PTHR12900">
    <property type="entry name" value="MITOTIC AND DNA DAMAGE CHECKPOINT PROTEIN HUS1"/>
    <property type="match status" value="1"/>
</dbReference>
<dbReference type="InterPro" id="IPR007150">
    <property type="entry name" value="HUS1/Mec3"/>
</dbReference>
<dbReference type="VEuPathDB" id="FungiDB:SeMB42_g03916"/>
<accession>A0A507CDT0</accession>
<dbReference type="Pfam" id="PF04005">
    <property type="entry name" value="Hus1"/>
    <property type="match status" value="1"/>
</dbReference>
<gene>
    <name evidence="5" type="ORF">SeLEV6574_g08111</name>
    <name evidence="6" type="ORF">SeMB42_g03916</name>
</gene>
<evidence type="ECO:0000256" key="4">
    <source>
        <dbReference type="PIRNR" id="PIRNR011312"/>
    </source>
</evidence>
<dbReference type="InterPro" id="IPR046938">
    <property type="entry name" value="DNA_clamp_sf"/>
</dbReference>
<reference evidence="7 8" key="1">
    <citation type="journal article" date="2019" name="Sci. Rep.">
        <title>Comparative genomics of chytrid fungi reveal insights into the obligate biotrophic and pathogenic lifestyle of Synchytrium endobioticum.</title>
        <authorList>
            <person name="van de Vossenberg B.T.L.H."/>
            <person name="Warris S."/>
            <person name="Nguyen H.D.T."/>
            <person name="van Gent-Pelzer M.P.E."/>
            <person name="Joly D.L."/>
            <person name="van de Geest H.C."/>
            <person name="Bonants P.J.M."/>
            <person name="Smith D.S."/>
            <person name="Levesque C.A."/>
            <person name="van der Lee T.A.J."/>
        </authorList>
    </citation>
    <scope>NUCLEOTIDE SEQUENCE [LARGE SCALE GENOMIC DNA]</scope>
    <source>
        <strain evidence="5 8">LEV6574</strain>
        <strain evidence="6 7">MB42</strain>
    </source>
</reference>
<dbReference type="GO" id="GO:0000723">
    <property type="term" value="P:telomere maintenance"/>
    <property type="evidence" value="ECO:0007669"/>
    <property type="project" value="TreeGrafter"/>
</dbReference>
<organism evidence="5 8">
    <name type="scientific">Synchytrium endobioticum</name>
    <dbReference type="NCBI Taxonomy" id="286115"/>
    <lineage>
        <taxon>Eukaryota</taxon>
        <taxon>Fungi</taxon>
        <taxon>Fungi incertae sedis</taxon>
        <taxon>Chytridiomycota</taxon>
        <taxon>Chytridiomycota incertae sedis</taxon>
        <taxon>Chytridiomycetes</taxon>
        <taxon>Synchytriales</taxon>
        <taxon>Synchytriaceae</taxon>
        <taxon>Synchytrium</taxon>
    </lineage>
</organism>
<comment type="similarity">
    <text evidence="2 4">Belongs to the HUS1 family.</text>
</comment>
<dbReference type="OrthoDB" id="337750at2759"/>
<dbReference type="SUPFAM" id="SSF55979">
    <property type="entry name" value="DNA clamp"/>
    <property type="match status" value="1"/>
</dbReference>
<dbReference type="GO" id="GO:0033314">
    <property type="term" value="P:mitotic DNA replication checkpoint signaling"/>
    <property type="evidence" value="ECO:0007669"/>
    <property type="project" value="TreeGrafter"/>
</dbReference>
<dbReference type="PIRSF" id="PIRSF011312">
    <property type="entry name" value="Cell_cycle_HUS1"/>
    <property type="match status" value="1"/>
</dbReference>
<comment type="caution">
    <text evidence="5">The sequence shown here is derived from an EMBL/GenBank/DDBJ whole genome shotgun (WGS) entry which is preliminary data.</text>
</comment>
<dbReference type="GO" id="GO:0044778">
    <property type="term" value="P:meiotic DNA integrity checkpoint signaling"/>
    <property type="evidence" value="ECO:0007669"/>
    <property type="project" value="TreeGrafter"/>
</dbReference>
<protein>
    <recommendedName>
        <fullName evidence="4">Checkpoint protein</fullName>
    </recommendedName>
</protein>
<comment type="subcellular location">
    <subcellularLocation>
        <location evidence="1">Nucleus</location>
    </subcellularLocation>
</comment>
<evidence type="ECO:0000313" key="7">
    <source>
        <dbReference type="Proteomes" id="UP000317494"/>
    </source>
</evidence>
<evidence type="ECO:0000313" key="6">
    <source>
        <dbReference type="EMBL" id="TPX45636.1"/>
    </source>
</evidence>
<dbReference type="PANTHER" id="PTHR12900:SF0">
    <property type="entry name" value="CHECKPOINT PROTEIN"/>
    <property type="match status" value="1"/>
</dbReference>
<keyword evidence="7" id="KW-1185">Reference proteome</keyword>
<evidence type="ECO:0000313" key="8">
    <source>
        <dbReference type="Proteomes" id="UP000320475"/>
    </source>
</evidence>
<sequence>MRFKTKVINAPIFEKMCQSLERLAKAWVLRLTSDRTHFIVAKPDVDSGLQVWGQIISDVIFEEMKIESANNNEIWLEVSGEFLHKALKSSERANDVTLKLTKKDDLPVLSFICQNQSRTGKTLTVVQDVPVRVMTPQQTRELTEPVFGNADVYIILPALSNVRAITDRMKSLSAFVTIAANNSGDFIMKVAENKVKVETVFKELINPELDASQAQLSQEPSVNRNPALFAEARVDVRDFQKFLQSYVVNPSQVVCCILDKRGLVLYVYVSTDGMNPHQCGSLTYYMVAKREN</sequence>
<dbReference type="Gene3D" id="3.70.10.10">
    <property type="match status" value="1"/>
</dbReference>
<dbReference type="GO" id="GO:0000724">
    <property type="term" value="P:double-strand break repair via homologous recombination"/>
    <property type="evidence" value="ECO:0007669"/>
    <property type="project" value="TreeGrafter"/>
</dbReference>
<dbReference type="Proteomes" id="UP000320475">
    <property type="component" value="Unassembled WGS sequence"/>
</dbReference>
<evidence type="ECO:0000313" key="5">
    <source>
        <dbReference type="EMBL" id="TPX36074.1"/>
    </source>
</evidence>
<evidence type="ECO:0000256" key="1">
    <source>
        <dbReference type="ARBA" id="ARBA00004123"/>
    </source>
</evidence>
<dbReference type="GO" id="GO:0035861">
    <property type="term" value="C:site of double-strand break"/>
    <property type="evidence" value="ECO:0007669"/>
    <property type="project" value="TreeGrafter"/>
</dbReference>
<dbReference type="GO" id="GO:0006289">
    <property type="term" value="P:nucleotide-excision repair"/>
    <property type="evidence" value="ECO:0007669"/>
    <property type="project" value="TreeGrafter"/>
</dbReference>
<dbReference type="GO" id="GO:0030896">
    <property type="term" value="C:checkpoint clamp complex"/>
    <property type="evidence" value="ECO:0007669"/>
    <property type="project" value="InterPro"/>
</dbReference>